<dbReference type="Proteomes" id="UP001150266">
    <property type="component" value="Unassembled WGS sequence"/>
</dbReference>
<keyword evidence="3" id="KW-1185">Reference proteome</keyword>
<evidence type="ECO:0000313" key="3">
    <source>
        <dbReference type="Proteomes" id="UP001150266"/>
    </source>
</evidence>
<organism evidence="2 3">
    <name type="scientific">Lentinula aciculospora</name>
    <dbReference type="NCBI Taxonomy" id="153920"/>
    <lineage>
        <taxon>Eukaryota</taxon>
        <taxon>Fungi</taxon>
        <taxon>Dikarya</taxon>
        <taxon>Basidiomycota</taxon>
        <taxon>Agaricomycotina</taxon>
        <taxon>Agaricomycetes</taxon>
        <taxon>Agaricomycetidae</taxon>
        <taxon>Agaricales</taxon>
        <taxon>Marasmiineae</taxon>
        <taxon>Omphalotaceae</taxon>
        <taxon>Lentinula</taxon>
    </lineage>
</organism>
<feature type="compositionally biased region" description="Basic and acidic residues" evidence="1">
    <location>
        <begin position="1"/>
        <end position="11"/>
    </location>
</feature>
<dbReference type="AlphaFoldDB" id="A0A9W9DFK0"/>
<accession>A0A9W9DFK0</accession>
<name>A0A9W9DFK0_9AGAR</name>
<sequence>MDSNSNKDKERRRCRKNKLGSEQPDLNDNEGKLIKAALRFFSGKAANWATPYLWGGSLHDNLLEFSHHQELFNGRWEDFKTAFTL</sequence>
<comment type="caution">
    <text evidence="2">The sequence shown here is derived from an EMBL/GenBank/DDBJ whole genome shotgun (WGS) entry which is preliminary data.</text>
</comment>
<dbReference type="EMBL" id="JAOTPV010000049">
    <property type="protein sequence ID" value="KAJ4467084.1"/>
    <property type="molecule type" value="Genomic_DNA"/>
</dbReference>
<proteinExistence type="predicted"/>
<reference evidence="2" key="1">
    <citation type="submission" date="2022-08" db="EMBL/GenBank/DDBJ databases">
        <title>A Global Phylogenomic Analysis of the Shiitake Genus Lentinula.</title>
        <authorList>
            <consortium name="DOE Joint Genome Institute"/>
            <person name="Sierra-Patev S."/>
            <person name="Min B."/>
            <person name="Naranjo-Ortiz M."/>
            <person name="Looney B."/>
            <person name="Konkel Z."/>
            <person name="Slot J.C."/>
            <person name="Sakamoto Y."/>
            <person name="Steenwyk J.L."/>
            <person name="Rokas A."/>
            <person name="Carro J."/>
            <person name="Camarero S."/>
            <person name="Ferreira P."/>
            <person name="Molpeceres G."/>
            <person name="Ruiz-Duenas F.J."/>
            <person name="Serrano A."/>
            <person name="Henrissat B."/>
            <person name="Drula E."/>
            <person name="Hughes K.W."/>
            <person name="Mata J.L."/>
            <person name="Ishikawa N.K."/>
            <person name="Vargas-Isla R."/>
            <person name="Ushijima S."/>
            <person name="Smith C.A."/>
            <person name="Ahrendt S."/>
            <person name="Andreopoulos W."/>
            <person name="He G."/>
            <person name="Labutti K."/>
            <person name="Lipzen A."/>
            <person name="Ng V."/>
            <person name="Riley R."/>
            <person name="Sandor L."/>
            <person name="Barry K."/>
            <person name="Martinez A.T."/>
            <person name="Xiao Y."/>
            <person name="Gibbons J.G."/>
            <person name="Terashima K."/>
            <person name="Grigoriev I.V."/>
            <person name="Hibbett D.S."/>
        </authorList>
    </citation>
    <scope>NUCLEOTIDE SEQUENCE</scope>
    <source>
        <strain evidence="2">JLM2183</strain>
    </source>
</reference>
<protein>
    <submittedName>
        <fullName evidence="2">Uncharacterized protein</fullName>
    </submittedName>
</protein>
<feature type="region of interest" description="Disordered" evidence="1">
    <location>
        <begin position="1"/>
        <end position="28"/>
    </location>
</feature>
<evidence type="ECO:0000313" key="2">
    <source>
        <dbReference type="EMBL" id="KAJ4467084.1"/>
    </source>
</evidence>
<gene>
    <name evidence="2" type="ORF">J3R30DRAFT_3580744</name>
</gene>
<evidence type="ECO:0000256" key="1">
    <source>
        <dbReference type="SAM" id="MobiDB-lite"/>
    </source>
</evidence>